<dbReference type="RefSeq" id="XP_033574961.1">
    <property type="nucleotide sequence ID" value="XM_033720431.1"/>
</dbReference>
<dbReference type="GeneID" id="54461324"/>
<name>A0A6A6YJ99_9PEZI</name>
<keyword evidence="3" id="KW-1185">Reference proteome</keyword>
<dbReference type="EMBL" id="MU003704">
    <property type="protein sequence ID" value="KAF2807997.1"/>
    <property type="molecule type" value="Genomic_DNA"/>
</dbReference>
<dbReference type="AlphaFoldDB" id="A0A6A6YJ99"/>
<reference evidence="4" key="3">
    <citation type="submission" date="2025-04" db="UniProtKB">
        <authorList>
            <consortium name="RefSeq"/>
        </authorList>
    </citation>
    <scope>IDENTIFICATION</scope>
    <source>
        <strain evidence="4">CBS 304.34</strain>
    </source>
</reference>
<evidence type="ECO:0000313" key="4">
    <source>
        <dbReference type="RefSeq" id="XP_033574961.1"/>
    </source>
</evidence>
<reference evidence="4" key="2">
    <citation type="submission" date="2020-04" db="EMBL/GenBank/DDBJ databases">
        <authorList>
            <consortium name="NCBI Genome Project"/>
        </authorList>
    </citation>
    <scope>NUCLEOTIDE SEQUENCE</scope>
    <source>
        <strain evidence="4">CBS 304.34</strain>
    </source>
</reference>
<gene>
    <name evidence="2 4" type="ORF">BDZ99DRAFT_464891</name>
</gene>
<reference evidence="2 4" key="1">
    <citation type="journal article" date="2020" name="Stud. Mycol.">
        <title>101 Dothideomycetes genomes: a test case for predicting lifestyles and emergence of pathogens.</title>
        <authorList>
            <person name="Haridas S."/>
            <person name="Albert R."/>
            <person name="Binder M."/>
            <person name="Bloem J."/>
            <person name="Labutti K."/>
            <person name="Salamov A."/>
            <person name="Andreopoulos B."/>
            <person name="Baker S."/>
            <person name="Barry K."/>
            <person name="Bills G."/>
            <person name="Bluhm B."/>
            <person name="Cannon C."/>
            <person name="Castanera R."/>
            <person name="Culley D."/>
            <person name="Daum C."/>
            <person name="Ezra D."/>
            <person name="Gonzalez J."/>
            <person name="Henrissat B."/>
            <person name="Kuo A."/>
            <person name="Liang C."/>
            <person name="Lipzen A."/>
            <person name="Lutzoni F."/>
            <person name="Magnuson J."/>
            <person name="Mondo S."/>
            <person name="Nolan M."/>
            <person name="Ohm R."/>
            <person name="Pangilinan J."/>
            <person name="Park H.-J."/>
            <person name="Ramirez L."/>
            <person name="Alfaro M."/>
            <person name="Sun H."/>
            <person name="Tritt A."/>
            <person name="Yoshinaga Y."/>
            <person name="Zwiers L.-H."/>
            <person name="Turgeon B."/>
            <person name="Goodwin S."/>
            <person name="Spatafora J."/>
            <person name="Crous P."/>
            <person name="Grigoriev I."/>
        </authorList>
    </citation>
    <scope>NUCLEOTIDE SEQUENCE</scope>
    <source>
        <strain evidence="2 4">CBS 304.34</strain>
    </source>
</reference>
<evidence type="ECO:0000256" key="1">
    <source>
        <dbReference type="SAM" id="MobiDB-lite"/>
    </source>
</evidence>
<evidence type="ECO:0000313" key="3">
    <source>
        <dbReference type="Proteomes" id="UP000504636"/>
    </source>
</evidence>
<protein>
    <submittedName>
        <fullName evidence="2 4">Uncharacterized protein</fullName>
    </submittedName>
</protein>
<sequence length="79" mass="8541">MLSRSAPTPLPPPRCSRTRGPFKPLRHSEATPIYRCAALKTGRVGRGCHFSTSPALANVAYDCSCRRPLDPASVWFGAA</sequence>
<feature type="region of interest" description="Disordered" evidence="1">
    <location>
        <begin position="1"/>
        <end position="24"/>
    </location>
</feature>
<organism evidence="2">
    <name type="scientific">Mytilinidion resinicola</name>
    <dbReference type="NCBI Taxonomy" id="574789"/>
    <lineage>
        <taxon>Eukaryota</taxon>
        <taxon>Fungi</taxon>
        <taxon>Dikarya</taxon>
        <taxon>Ascomycota</taxon>
        <taxon>Pezizomycotina</taxon>
        <taxon>Dothideomycetes</taxon>
        <taxon>Pleosporomycetidae</taxon>
        <taxon>Mytilinidiales</taxon>
        <taxon>Mytilinidiaceae</taxon>
        <taxon>Mytilinidion</taxon>
    </lineage>
</organism>
<proteinExistence type="predicted"/>
<evidence type="ECO:0000313" key="2">
    <source>
        <dbReference type="EMBL" id="KAF2807997.1"/>
    </source>
</evidence>
<dbReference type="Proteomes" id="UP000504636">
    <property type="component" value="Unplaced"/>
</dbReference>
<accession>A0A6A6YJ99</accession>